<dbReference type="InterPro" id="IPR052020">
    <property type="entry name" value="Cyclic_di-GMP/3'3'-cGAMP_PDE"/>
</dbReference>
<dbReference type="CDD" id="cd00077">
    <property type="entry name" value="HDc"/>
    <property type="match status" value="1"/>
</dbReference>
<evidence type="ECO:0000313" key="2">
    <source>
        <dbReference type="EMBL" id="CRH07480.1"/>
    </source>
</evidence>
<protein>
    <submittedName>
        <fullName evidence="2">Putative response regulator receiver</fullName>
    </submittedName>
</protein>
<dbReference type="InterPro" id="IPR011006">
    <property type="entry name" value="CheY-like_superfamily"/>
</dbReference>
<dbReference type="Gene3D" id="3.40.50.2300">
    <property type="match status" value="1"/>
</dbReference>
<dbReference type="AlphaFoldDB" id="A0A1S7LKT3"/>
<dbReference type="GO" id="GO:0008081">
    <property type="term" value="F:phosphoric diester hydrolase activity"/>
    <property type="evidence" value="ECO:0007669"/>
    <property type="project" value="UniProtKB-ARBA"/>
</dbReference>
<dbReference type="InterPro" id="IPR037522">
    <property type="entry name" value="HD_GYP_dom"/>
</dbReference>
<feature type="domain" description="HD-GYP" evidence="1">
    <location>
        <begin position="151"/>
        <end position="348"/>
    </location>
</feature>
<sequence>MKPRILIAGETATIKPLVAMLGDYYEIGLATQPERVELAARNRPPELILLTADFQKSNRGDLCQQLKRDQAATHDTPLLMLASDEEERSLALEVGCSDTIAIPFLPAEVQGRVQTYLSLFQARQAQNNYSIRLQNAVRERTSELENALADLSASRQEVIHKLARAGEFKDTDTGVHIWRMAAYAKVLALETGLSEELACRLEEAAPMHDIGKIGIPDAILKKAGKLDDLEWQVMRQHTVIGARILQPSPSSLMTLAASIAEHHHERWDGTGYPHGLAGDAIPLEARIVAIADVFDALTMRRPYKEAWRVEQALEAIYADSGSHFDPQLVTCFTAALPQILEIKETFERREEETLQ</sequence>
<gene>
    <name evidence="2" type="ORF">MAGMO_3343</name>
</gene>
<dbReference type="SMART" id="SM00471">
    <property type="entry name" value="HDc"/>
    <property type="match status" value="1"/>
</dbReference>
<dbReference type="SUPFAM" id="SSF52172">
    <property type="entry name" value="CheY-like"/>
    <property type="match status" value="1"/>
</dbReference>
<dbReference type="EMBL" id="LO017727">
    <property type="protein sequence ID" value="CRH07480.1"/>
    <property type="molecule type" value="Genomic_DNA"/>
</dbReference>
<dbReference type="Pfam" id="PF13487">
    <property type="entry name" value="HD_5"/>
    <property type="match status" value="1"/>
</dbReference>
<name>A0A1S7LKT3_MAGMO</name>
<dbReference type="SUPFAM" id="SSF109604">
    <property type="entry name" value="HD-domain/PDEase-like"/>
    <property type="match status" value="1"/>
</dbReference>
<proteinExistence type="predicted"/>
<dbReference type="PANTHER" id="PTHR45228:SF5">
    <property type="entry name" value="CYCLIC DI-GMP PHOSPHODIESTERASE VC_1348-RELATED"/>
    <property type="match status" value="1"/>
</dbReference>
<dbReference type="PANTHER" id="PTHR45228">
    <property type="entry name" value="CYCLIC DI-GMP PHOSPHODIESTERASE TM_0186-RELATED"/>
    <property type="match status" value="1"/>
</dbReference>
<reference evidence="2" key="1">
    <citation type="submission" date="2015-04" db="EMBL/GenBank/DDBJ databases">
        <authorList>
            <person name="Syromyatnikov M.Y."/>
            <person name="Popov V.N."/>
        </authorList>
    </citation>
    <scope>NUCLEOTIDE SEQUENCE</scope>
    <source>
        <strain evidence="2">MO-1</strain>
    </source>
</reference>
<accession>A0A1S7LKT3</accession>
<dbReference type="InterPro" id="IPR003607">
    <property type="entry name" value="HD/PDEase_dom"/>
</dbReference>
<dbReference type="Gene3D" id="1.10.3210.10">
    <property type="entry name" value="Hypothetical protein af1432"/>
    <property type="match status" value="1"/>
</dbReference>
<evidence type="ECO:0000259" key="1">
    <source>
        <dbReference type="PROSITE" id="PS51832"/>
    </source>
</evidence>
<organism evidence="2">
    <name type="scientific">Magnetococcus massalia (strain MO-1)</name>
    <dbReference type="NCBI Taxonomy" id="451514"/>
    <lineage>
        <taxon>Bacteria</taxon>
        <taxon>Pseudomonadati</taxon>
        <taxon>Pseudomonadota</taxon>
        <taxon>Magnetococcia</taxon>
        <taxon>Magnetococcales</taxon>
        <taxon>Magnetococcaceae</taxon>
        <taxon>Magnetococcus</taxon>
    </lineage>
</organism>
<dbReference type="PROSITE" id="PS51832">
    <property type="entry name" value="HD_GYP"/>
    <property type="match status" value="1"/>
</dbReference>